<reference evidence="1" key="1">
    <citation type="submission" date="2021-05" db="EMBL/GenBank/DDBJ databases">
        <title>First report of NDM-5 and VEB-6 producing Proteus mirabilis isolated from blood of a sepsis patient in Kolkata, India.</title>
        <authorList>
            <person name="Halder G."/>
            <person name="Chaudhuri B."/>
            <person name="Dutta S."/>
        </authorList>
    </citation>
    <scope>NUCLEOTIDE SEQUENCE [LARGE SCALE GENOMIC DNA]</scope>
    <source>
        <strain evidence="1">7049</strain>
    </source>
</reference>
<protein>
    <submittedName>
        <fullName evidence="1">Uncharacterized protein</fullName>
    </submittedName>
</protein>
<evidence type="ECO:0000313" key="1">
    <source>
        <dbReference type="EMBL" id="MEY2344616.1"/>
    </source>
</evidence>
<proteinExistence type="predicted"/>
<name>A0ABD5LXK9_PROMI</name>
<dbReference type="EMBL" id="JADQCH020000001">
    <property type="protein sequence ID" value="MEY2344616.1"/>
    <property type="molecule type" value="Genomic_DNA"/>
</dbReference>
<sequence>MESINTYLNTLTLLPNEQPLSKRALTILNKYLHVDGIAFTSTQNVRVGCG</sequence>
<dbReference type="AlphaFoldDB" id="A0ABD5LXK9"/>
<comment type="caution">
    <text evidence="1">The sequence shown here is derived from an EMBL/GenBank/DDBJ whole genome shotgun (WGS) entry which is preliminary data.</text>
</comment>
<accession>A0ABD5LXK9</accession>
<organism evidence="1">
    <name type="scientific">Proteus mirabilis</name>
    <dbReference type="NCBI Taxonomy" id="584"/>
    <lineage>
        <taxon>Bacteria</taxon>
        <taxon>Pseudomonadati</taxon>
        <taxon>Pseudomonadota</taxon>
        <taxon>Gammaproteobacteria</taxon>
        <taxon>Enterobacterales</taxon>
        <taxon>Morganellaceae</taxon>
        <taxon>Proteus</taxon>
    </lineage>
</organism>
<gene>
    <name evidence="1" type="ORF">I3679_013390</name>
</gene>